<evidence type="ECO:0000313" key="9">
    <source>
        <dbReference type="Proteomes" id="UP000738431"/>
    </source>
</evidence>
<proteinExistence type="predicted"/>
<dbReference type="Pfam" id="PF25989">
    <property type="entry name" value="YknX_C"/>
    <property type="match status" value="1"/>
</dbReference>
<dbReference type="Proteomes" id="UP000738431">
    <property type="component" value="Chromosome"/>
</dbReference>
<dbReference type="Gene3D" id="2.40.420.20">
    <property type="match status" value="1"/>
</dbReference>
<dbReference type="EMBL" id="CP139781">
    <property type="protein sequence ID" value="WRQ86124.1"/>
    <property type="molecule type" value="Genomic_DNA"/>
</dbReference>
<comment type="subcellular location">
    <subcellularLocation>
        <location evidence="1">Cell envelope</location>
    </subcellularLocation>
</comment>
<dbReference type="Gene3D" id="1.10.287.470">
    <property type="entry name" value="Helix hairpin bin"/>
    <property type="match status" value="1"/>
</dbReference>
<accession>A0ABZ1C6G9</accession>
<dbReference type="Gene3D" id="2.40.30.170">
    <property type="match status" value="1"/>
</dbReference>
<dbReference type="Pfam" id="PF25876">
    <property type="entry name" value="HH_MFP_RND"/>
    <property type="match status" value="1"/>
</dbReference>
<evidence type="ECO:0000256" key="4">
    <source>
        <dbReference type="SAM" id="MobiDB-lite"/>
    </source>
</evidence>
<evidence type="ECO:0000259" key="7">
    <source>
        <dbReference type="Pfam" id="PF25989"/>
    </source>
</evidence>
<dbReference type="Gene3D" id="2.40.50.100">
    <property type="match status" value="1"/>
</dbReference>
<dbReference type="InterPro" id="IPR058637">
    <property type="entry name" value="YknX-like_C"/>
</dbReference>
<evidence type="ECO:0000256" key="3">
    <source>
        <dbReference type="SAM" id="Coils"/>
    </source>
</evidence>
<dbReference type="PANTHER" id="PTHR32347">
    <property type="entry name" value="EFFLUX SYSTEM COMPONENT YKNX-RELATED"/>
    <property type="match status" value="1"/>
</dbReference>
<dbReference type="InterPro" id="IPR058624">
    <property type="entry name" value="MdtA-like_HH"/>
</dbReference>
<dbReference type="RefSeq" id="WP_221031631.1">
    <property type="nucleotide sequence ID" value="NZ_CP139781.1"/>
</dbReference>
<dbReference type="InterPro" id="IPR050465">
    <property type="entry name" value="UPF0194_transport"/>
</dbReference>
<reference evidence="8 9" key="1">
    <citation type="submission" date="2023-12" db="EMBL/GenBank/DDBJ databases">
        <title>Description of an unclassified Opitutus bacterium of Verrucomicrobiota.</title>
        <authorList>
            <person name="Zhang D.-F."/>
        </authorList>
    </citation>
    <scope>NUCLEOTIDE SEQUENCE [LARGE SCALE GENOMIC DNA]</scope>
    <source>
        <strain evidence="8 9">WL0086</strain>
    </source>
</reference>
<name>A0ABZ1C6G9_9BACT</name>
<dbReference type="PANTHER" id="PTHR32347:SF29">
    <property type="entry name" value="UPF0194 MEMBRANE PROTEIN YBHG"/>
    <property type="match status" value="1"/>
</dbReference>
<feature type="coiled-coil region" evidence="3">
    <location>
        <begin position="119"/>
        <end position="155"/>
    </location>
</feature>
<feature type="domain" description="YknX-like C-terminal permuted SH3-like" evidence="7">
    <location>
        <begin position="348"/>
        <end position="414"/>
    </location>
</feature>
<feature type="domain" description="Multidrug resistance protein MdtA-like alpha-helical hairpin" evidence="6">
    <location>
        <begin position="133"/>
        <end position="201"/>
    </location>
</feature>
<feature type="transmembrane region" description="Helical" evidence="5">
    <location>
        <begin position="25"/>
        <end position="43"/>
    </location>
</feature>
<evidence type="ECO:0000256" key="5">
    <source>
        <dbReference type="SAM" id="Phobius"/>
    </source>
</evidence>
<evidence type="ECO:0000256" key="1">
    <source>
        <dbReference type="ARBA" id="ARBA00004196"/>
    </source>
</evidence>
<evidence type="ECO:0000256" key="2">
    <source>
        <dbReference type="ARBA" id="ARBA00023054"/>
    </source>
</evidence>
<keyword evidence="9" id="KW-1185">Reference proteome</keyword>
<sequence>MTDSSDPPTPFDPTAGDQHQRRRKGWRYIAGAVLLALIVAGLWPSPLPVETALVVRAPLVATVNEEGVTQVRHRYVISSPVSGHLRRITLKPGAPVIAGETVLAVLEPASGDILDARSRAQAEARVRAAESQVAQAEAQRERAAAALDLAQSEAKRQRVLFSDRLVSQQELDIAENRERTAAQEDRAATFALQVARYELEQAQAVLDRGIADPAGNASATMQITSPVDGRVLRVMQESARIVAGGTPLLEVGDPTDLEVRVEVLSRDGVAIQPGATVWLEQWGGESPLEARVRLVEPAAFTKVSALGVEEQRVNVLADLVTPITERPTLGDSYRVEARIERARRDDSLQVPAGALFQRDGHWHTFVLDGGSARERTVEVGLSNGIVTEVTAGLNEDDTVIVYPGDRVADGSRVEPL</sequence>
<protein>
    <submittedName>
        <fullName evidence="8">HlyD family efflux transporter periplasmic adaptor subunit</fullName>
    </submittedName>
</protein>
<keyword evidence="5" id="KW-0812">Transmembrane</keyword>
<organism evidence="8 9">
    <name type="scientific">Actomonas aquatica</name>
    <dbReference type="NCBI Taxonomy" id="2866162"/>
    <lineage>
        <taxon>Bacteria</taxon>
        <taxon>Pseudomonadati</taxon>
        <taxon>Verrucomicrobiota</taxon>
        <taxon>Opitutia</taxon>
        <taxon>Opitutales</taxon>
        <taxon>Opitutaceae</taxon>
        <taxon>Actomonas</taxon>
    </lineage>
</organism>
<keyword evidence="5" id="KW-0472">Membrane</keyword>
<evidence type="ECO:0000313" key="8">
    <source>
        <dbReference type="EMBL" id="WRQ86124.1"/>
    </source>
</evidence>
<keyword evidence="5" id="KW-1133">Transmembrane helix</keyword>
<feature type="region of interest" description="Disordered" evidence="4">
    <location>
        <begin position="1"/>
        <end position="20"/>
    </location>
</feature>
<evidence type="ECO:0000259" key="6">
    <source>
        <dbReference type="Pfam" id="PF25876"/>
    </source>
</evidence>
<keyword evidence="2 3" id="KW-0175">Coiled coil</keyword>
<gene>
    <name evidence="8" type="ORF">K1X11_015015</name>
</gene>